<dbReference type="Gene3D" id="1.10.260.40">
    <property type="entry name" value="lambda repressor-like DNA-binding domains"/>
    <property type="match status" value="1"/>
</dbReference>
<accession>A0A1R7Q9B3</accession>
<dbReference type="SUPFAM" id="SSF47413">
    <property type="entry name" value="lambda repressor-like DNA-binding domains"/>
    <property type="match status" value="1"/>
</dbReference>
<dbReference type="AlphaFoldDB" id="A0A1R7Q9B3"/>
<gene>
    <name evidence="1" type="ORF">ACNJC6_00412</name>
</gene>
<dbReference type="InterPro" id="IPR010982">
    <property type="entry name" value="Lambda_DNA-bd_dom_sf"/>
</dbReference>
<organism evidence="1 2">
    <name type="scientific">Acinetobacter johnsonii</name>
    <dbReference type="NCBI Taxonomy" id="40214"/>
    <lineage>
        <taxon>Bacteria</taxon>
        <taxon>Pseudomonadati</taxon>
        <taxon>Pseudomonadota</taxon>
        <taxon>Gammaproteobacteria</taxon>
        <taxon>Moraxellales</taxon>
        <taxon>Moraxellaceae</taxon>
        <taxon>Acinetobacter</taxon>
    </lineage>
</organism>
<dbReference type="GO" id="GO:0003677">
    <property type="term" value="F:DNA binding"/>
    <property type="evidence" value="ECO:0007669"/>
    <property type="project" value="InterPro"/>
</dbReference>
<dbReference type="Proteomes" id="UP000196240">
    <property type="component" value="Unassembled WGS sequence"/>
</dbReference>
<evidence type="ECO:0000313" key="1">
    <source>
        <dbReference type="EMBL" id="SJX20815.1"/>
    </source>
</evidence>
<reference evidence="1 2" key="1">
    <citation type="submission" date="2017-02" db="EMBL/GenBank/DDBJ databases">
        <authorList>
            <person name="Peterson S.W."/>
        </authorList>
    </citation>
    <scope>NUCLEOTIDE SEQUENCE [LARGE SCALE GENOMIC DNA]</scope>
    <source>
        <strain evidence="1">C6</strain>
    </source>
</reference>
<name>A0A1R7Q9B3_ACIJO</name>
<dbReference type="EMBL" id="FUUY01000001">
    <property type="protein sequence ID" value="SJX20815.1"/>
    <property type="molecule type" value="Genomic_DNA"/>
</dbReference>
<dbReference type="Pfam" id="PF14549">
    <property type="entry name" value="P22_Cro"/>
    <property type="match status" value="1"/>
</dbReference>
<proteinExistence type="predicted"/>
<protein>
    <recommendedName>
        <fullName evidence="3">Helix-turn-helix domain-containing protein</fullName>
    </recommendedName>
</protein>
<evidence type="ECO:0000313" key="2">
    <source>
        <dbReference type="Proteomes" id="UP000196240"/>
    </source>
</evidence>
<sequence length="76" mass="8251">MTNNTNNIFQLLVTHFGGQENTAKALGVKQPAVSGWVRGSKRMSEIVAMRAQAATDGKFKAVELCPSLNDFKQLAI</sequence>
<dbReference type="RefSeq" id="WP_087010874.1">
    <property type="nucleotide sequence ID" value="NZ_FUUY01000001.1"/>
</dbReference>
<evidence type="ECO:0008006" key="3">
    <source>
        <dbReference type="Google" id="ProtNLM"/>
    </source>
</evidence>